<proteinExistence type="predicted"/>
<protein>
    <recommendedName>
        <fullName evidence="2">F-box domain-containing protein</fullName>
    </recommendedName>
</protein>
<dbReference type="PROSITE" id="PS50181">
    <property type="entry name" value="FBOX"/>
    <property type="match status" value="1"/>
</dbReference>
<dbReference type="InterPro" id="IPR001810">
    <property type="entry name" value="F-box_dom"/>
</dbReference>
<accession>A0A8H3B5H8</accession>
<feature type="compositionally biased region" description="Basic and acidic residues" evidence="1">
    <location>
        <begin position="837"/>
        <end position="846"/>
    </location>
</feature>
<sequence length="856" mass="96356">MHILQLPADIFFVILSHLTDSKDLRACNQTCRTVYNLFTLSPQLYHRLALARAGLVDTFYSVQNNSLRYRTRLVADLERRWCSRSLFSRRQLKILLDNPCLDYQICNGVIVTGILSPTGDSLHELQVYRLPSYLTGLKSKLWKHKLQVDTRICQMKADPSQDLLVLVGTKMPDPEFFGAKYTVSLHLRTLSTNDKHPAASLHMLSLSEILPARSLMDSHSLDRLVVRVCQDILGILTNPDSTDSLVERSSQTLVVWQWTSGQQIVVFSLDNLIIDDLTFIGRQTMLLTHSTTRDGPGIRTMRLVCGQPYSRSLRDPRLPLSSLNTSAFFQLPSPPSCFYKCLKMGCIRIINEPLSDTFQPIPTSSNYAPSVFAPDPSESSNIVAFSLSIQLHAIGARQSHIIKHTLLACASVFSTPPHPPKHIYTFNEWNSQGTYWFSGEPGFLYGQRYVLASFQRPRTNVDIYDFNPCHTENLEHPDSGWRTLLKGWNPKIPREIVPKLSTYRTKCGHKRYLDNELKSTMLCRQQSMKAGIVRPQDRVISALNSESIITVEFERGGLSLHFSLPKLGGMPGPRNKPKNKKKKGNKAQPAPPPKSTTTEPSPPAQPKNNHSHESISSPVVDPGTGPRVRDLYAFLKSPFAAPPSLDDPLCDWFFDSTAYAIIEQLLPQEPSLILHYNRTRLVDRICPACRRFYRLGDLLPFLTPEPGSIDELDRQQEDSRALREQQISGLCSFVCFSLACFNYPGARGAWGRTAELLDPWTTDLLNGPGAGIPDHGMSDLVKMTRNHDLGIGYMITKPWPGAPVLYEFDEDVAEGDPVVEDDEDELWAEESSYSSDSEPRGRERCVKPLGASQRYV</sequence>
<dbReference type="Pfam" id="PF12937">
    <property type="entry name" value="F-box-like"/>
    <property type="match status" value="1"/>
</dbReference>
<dbReference type="Proteomes" id="UP000663841">
    <property type="component" value="Unassembled WGS sequence"/>
</dbReference>
<organism evidence="3 4">
    <name type="scientific">Rhizoctonia solani</name>
    <dbReference type="NCBI Taxonomy" id="456999"/>
    <lineage>
        <taxon>Eukaryota</taxon>
        <taxon>Fungi</taxon>
        <taxon>Dikarya</taxon>
        <taxon>Basidiomycota</taxon>
        <taxon>Agaricomycotina</taxon>
        <taxon>Agaricomycetes</taxon>
        <taxon>Cantharellales</taxon>
        <taxon>Ceratobasidiaceae</taxon>
        <taxon>Rhizoctonia</taxon>
    </lineage>
</organism>
<evidence type="ECO:0000256" key="1">
    <source>
        <dbReference type="SAM" id="MobiDB-lite"/>
    </source>
</evidence>
<evidence type="ECO:0000313" key="4">
    <source>
        <dbReference type="Proteomes" id="UP000663841"/>
    </source>
</evidence>
<feature type="compositionally biased region" description="Basic residues" evidence="1">
    <location>
        <begin position="575"/>
        <end position="585"/>
    </location>
</feature>
<gene>
    <name evidence="3" type="ORF">RDB_LOCUS118738</name>
</gene>
<evidence type="ECO:0000313" key="3">
    <source>
        <dbReference type="EMBL" id="CAE6448443.1"/>
    </source>
</evidence>
<feature type="domain" description="F-box" evidence="2">
    <location>
        <begin position="1"/>
        <end position="48"/>
    </location>
</feature>
<feature type="compositionally biased region" description="Pro residues" evidence="1">
    <location>
        <begin position="589"/>
        <end position="605"/>
    </location>
</feature>
<dbReference type="SUPFAM" id="SSF81383">
    <property type="entry name" value="F-box domain"/>
    <property type="match status" value="1"/>
</dbReference>
<dbReference type="InterPro" id="IPR036047">
    <property type="entry name" value="F-box-like_dom_sf"/>
</dbReference>
<reference evidence="3" key="1">
    <citation type="submission" date="2021-01" db="EMBL/GenBank/DDBJ databases">
        <authorList>
            <person name="Kaushik A."/>
        </authorList>
    </citation>
    <scope>NUCLEOTIDE SEQUENCE</scope>
    <source>
        <strain evidence="3">AG3-T5</strain>
    </source>
</reference>
<feature type="region of interest" description="Disordered" evidence="1">
    <location>
        <begin position="564"/>
        <end position="623"/>
    </location>
</feature>
<comment type="caution">
    <text evidence="3">The sequence shown here is derived from an EMBL/GenBank/DDBJ whole genome shotgun (WGS) entry which is preliminary data.</text>
</comment>
<evidence type="ECO:0000259" key="2">
    <source>
        <dbReference type="PROSITE" id="PS50181"/>
    </source>
</evidence>
<name>A0A8H3B5H8_9AGAM</name>
<feature type="compositionally biased region" description="Acidic residues" evidence="1">
    <location>
        <begin position="812"/>
        <end position="828"/>
    </location>
</feature>
<dbReference type="EMBL" id="CAJMWW010000125">
    <property type="protein sequence ID" value="CAE6448443.1"/>
    <property type="molecule type" value="Genomic_DNA"/>
</dbReference>
<dbReference type="AlphaFoldDB" id="A0A8H3B5H8"/>
<feature type="region of interest" description="Disordered" evidence="1">
    <location>
        <begin position="812"/>
        <end position="856"/>
    </location>
</feature>